<organism evidence="3 4">
    <name type="scientific">Coptotermes formosanus</name>
    <name type="common">Formosan subterranean termite</name>
    <dbReference type="NCBI Taxonomy" id="36987"/>
    <lineage>
        <taxon>Eukaryota</taxon>
        <taxon>Metazoa</taxon>
        <taxon>Ecdysozoa</taxon>
        <taxon>Arthropoda</taxon>
        <taxon>Hexapoda</taxon>
        <taxon>Insecta</taxon>
        <taxon>Pterygota</taxon>
        <taxon>Neoptera</taxon>
        <taxon>Polyneoptera</taxon>
        <taxon>Dictyoptera</taxon>
        <taxon>Blattodea</taxon>
        <taxon>Blattoidea</taxon>
        <taxon>Termitoidae</taxon>
        <taxon>Rhinotermitidae</taxon>
        <taxon>Coptotermes</taxon>
    </lineage>
</organism>
<dbReference type="Proteomes" id="UP000502823">
    <property type="component" value="Unassembled WGS sequence"/>
</dbReference>
<protein>
    <recommendedName>
        <fullName evidence="2">RNase NYN domain-containing protein</fullName>
    </recommendedName>
</protein>
<feature type="compositionally biased region" description="Polar residues" evidence="1">
    <location>
        <begin position="306"/>
        <end position="317"/>
    </location>
</feature>
<dbReference type="InterPro" id="IPR051101">
    <property type="entry name" value="ZC3H12/N4BP1_RNase_Reg"/>
</dbReference>
<dbReference type="FunFam" id="3.40.50.11980:FF:000001">
    <property type="entry name" value="ZC3H12A isoform 1"/>
    <property type="match status" value="1"/>
</dbReference>
<dbReference type="GO" id="GO:0004521">
    <property type="term" value="F:RNA endonuclease activity"/>
    <property type="evidence" value="ECO:0007669"/>
    <property type="project" value="TreeGrafter"/>
</dbReference>
<dbReference type="InParanoid" id="A0A6L2Q9Y4"/>
<dbReference type="Pfam" id="PF11977">
    <property type="entry name" value="RNase_Zc3h12a"/>
    <property type="match status" value="1"/>
</dbReference>
<keyword evidence="4" id="KW-1185">Reference proteome</keyword>
<reference evidence="4" key="1">
    <citation type="submission" date="2020-01" db="EMBL/GenBank/DDBJ databases">
        <title>Draft genome sequence of the Termite Coptotermes fromosanus.</title>
        <authorList>
            <person name="Itakura S."/>
            <person name="Yosikawa Y."/>
            <person name="Umezawa K."/>
        </authorList>
    </citation>
    <scope>NUCLEOTIDE SEQUENCE [LARGE SCALE GENOMIC DNA]</scope>
</reference>
<feature type="compositionally biased region" description="Basic residues" evidence="1">
    <location>
        <begin position="263"/>
        <end position="281"/>
    </location>
</feature>
<feature type="region of interest" description="Disordered" evidence="1">
    <location>
        <begin position="107"/>
        <end position="284"/>
    </location>
</feature>
<feature type="compositionally biased region" description="Basic residues" evidence="1">
    <location>
        <begin position="182"/>
        <end position="197"/>
    </location>
</feature>
<dbReference type="Gene3D" id="3.40.50.11980">
    <property type="match status" value="1"/>
</dbReference>
<gene>
    <name evidence="3" type="ORF">Cfor_04520</name>
</gene>
<dbReference type="EMBL" id="BLKM01002607">
    <property type="protein sequence ID" value="GFG40800.1"/>
    <property type="molecule type" value="Genomic_DNA"/>
</dbReference>
<evidence type="ECO:0000313" key="4">
    <source>
        <dbReference type="Proteomes" id="UP000502823"/>
    </source>
</evidence>
<dbReference type="GO" id="GO:0003729">
    <property type="term" value="F:mRNA binding"/>
    <property type="evidence" value="ECO:0007669"/>
    <property type="project" value="TreeGrafter"/>
</dbReference>
<feature type="compositionally biased region" description="Low complexity" evidence="1">
    <location>
        <begin position="252"/>
        <end position="262"/>
    </location>
</feature>
<dbReference type="InterPro" id="IPR021869">
    <property type="entry name" value="RNase_Zc3h12_NYN"/>
</dbReference>
<dbReference type="GO" id="GO:0005634">
    <property type="term" value="C:nucleus"/>
    <property type="evidence" value="ECO:0007669"/>
    <property type="project" value="TreeGrafter"/>
</dbReference>
<name>A0A6L2Q9Y4_COPFO</name>
<feature type="compositionally biased region" description="Polar residues" evidence="1">
    <location>
        <begin position="214"/>
        <end position="251"/>
    </location>
</feature>
<sequence>MNNADVLMLSHKDGDLCEVIIVKGNAALHDVSVVPCNIGVLQCSDITSESPRKYCETSRKHSDITSESFGKYSLITSETSRKHSVITSESSRKHSCITSESASKCSGITSETSRKHSDITSESFGEYSHVTSESSGKHSDITSESFGEYSHVTSESSGKHHVTVVSSGEHCSPTSRCLATSGKRRRRHNHHRRHRCRNTSVSSGPLVDSLSSSHESTVTRTGDLTSVQQSPPSDQSRESSGANSANKSSEVPSSPSAKTSAASRRRCRRRRLHRHHRRYHKISMSSRPLADCLRICLGGVVTRSGDLTSVQESPPSNHSRKSSEANLANQSSLVSSPSSAEMFATNGTTMECAVQDYIPLVIDATNVSNSKVTYKSSACSLVDAIIGEKSEYVEMVQKLDDCILMVPGRKRRRANRGGPETVKAGVIDTLTTCMQKQKYSRHEDDICSIISLESDDEVQIIDSDSKPQLDCSSVSDVVICTPHDRKPETVIIDLCTPSKTSESPVLTQTHVDHEGEKLRSRSEYKCSEPAIKEYVSVLDSGFHTSRSKPHDVPSVISHRACQRIVPLASPASATSASNPAVNSGVEKRQDCEVVFISSGKGGDKMNVPSVCDSRLQCQNHSDVRKRLKAIDNRMEQASAPSRSMYGNNLYNPHPNNVRMGLRPIVIDGSNVAMGHSNGRIFSCRGLQICIDYFLKRKHRVVAFVPQFRKSSFHSQDTAILDYLEKRGLVSFTPSRRIGNQLVVPYDDRYIVQYAAECGGVIVSTDNYRDLLEENPAWRETIEKRLLMFTWVGDVLMFPQDPLGRCGPNLESFLRFPSGDPAEAQ</sequence>
<feature type="compositionally biased region" description="Low complexity" evidence="1">
    <location>
        <begin position="198"/>
        <end position="213"/>
    </location>
</feature>
<comment type="caution">
    <text evidence="3">The sequence shown here is derived from an EMBL/GenBank/DDBJ whole genome shotgun (WGS) entry which is preliminary data.</text>
</comment>
<evidence type="ECO:0000259" key="2">
    <source>
        <dbReference type="Pfam" id="PF11977"/>
    </source>
</evidence>
<feature type="domain" description="RNase NYN" evidence="2">
    <location>
        <begin position="661"/>
        <end position="810"/>
    </location>
</feature>
<proteinExistence type="predicted"/>
<dbReference type="PANTHER" id="PTHR12876:SF35">
    <property type="entry name" value="LD08718P-RELATED"/>
    <property type="match status" value="1"/>
</dbReference>
<evidence type="ECO:0000256" key="1">
    <source>
        <dbReference type="SAM" id="MobiDB-lite"/>
    </source>
</evidence>
<dbReference type="PANTHER" id="PTHR12876">
    <property type="entry name" value="N4BP1-RELATED"/>
    <property type="match status" value="1"/>
</dbReference>
<evidence type="ECO:0000313" key="3">
    <source>
        <dbReference type="EMBL" id="GFG40800.1"/>
    </source>
</evidence>
<accession>A0A6L2Q9Y4</accession>
<dbReference type="AlphaFoldDB" id="A0A6L2Q9Y4"/>
<dbReference type="GO" id="GO:0036464">
    <property type="term" value="C:cytoplasmic ribonucleoprotein granule"/>
    <property type="evidence" value="ECO:0007669"/>
    <property type="project" value="TreeGrafter"/>
</dbReference>
<dbReference type="CDD" id="cd18719">
    <property type="entry name" value="PIN_Zc3h12a-N4BP1-like"/>
    <property type="match status" value="1"/>
</dbReference>
<feature type="region of interest" description="Disordered" evidence="1">
    <location>
        <begin position="306"/>
        <end position="337"/>
    </location>
</feature>
<feature type="compositionally biased region" description="Polar residues" evidence="1">
    <location>
        <begin position="324"/>
        <end position="337"/>
    </location>
</feature>
<dbReference type="OrthoDB" id="392925at2759"/>